<protein>
    <recommendedName>
        <fullName evidence="11">GATA-type domain-containing protein</fullName>
    </recommendedName>
</protein>
<evidence type="ECO:0000259" key="11">
    <source>
        <dbReference type="PROSITE" id="PS50114"/>
    </source>
</evidence>
<dbReference type="OrthoDB" id="2162994at2759"/>
<dbReference type="KEGG" id="gmx:100783966"/>
<keyword evidence="7" id="KW-0010">Activator</keyword>
<evidence type="ECO:0000256" key="4">
    <source>
        <dbReference type="ARBA" id="ARBA00022833"/>
    </source>
</evidence>
<dbReference type="InterPro" id="IPR051140">
    <property type="entry name" value="GATA_TF"/>
</dbReference>
<evidence type="ECO:0000256" key="8">
    <source>
        <dbReference type="ARBA" id="ARBA00023163"/>
    </source>
</evidence>
<dbReference type="InterPro" id="IPR000679">
    <property type="entry name" value="Znf_GATA"/>
</dbReference>
<dbReference type="SMART" id="SM00401">
    <property type="entry name" value="ZnF_GATA"/>
    <property type="match status" value="1"/>
</dbReference>
<evidence type="ECO:0000256" key="9">
    <source>
        <dbReference type="ARBA" id="ARBA00023242"/>
    </source>
</evidence>
<dbReference type="GO" id="GO:0008270">
    <property type="term" value="F:zinc ion binding"/>
    <property type="evidence" value="ECO:0007669"/>
    <property type="project" value="UniProtKB-KW"/>
</dbReference>
<keyword evidence="4" id="KW-0862">Zinc</keyword>
<dbReference type="AlphaFoldDB" id="C6TAJ4"/>
<dbReference type="Pfam" id="PF00320">
    <property type="entry name" value="GATA"/>
    <property type="match status" value="1"/>
</dbReference>
<evidence type="ECO:0000256" key="6">
    <source>
        <dbReference type="ARBA" id="ARBA00023125"/>
    </source>
</evidence>
<dbReference type="EMBL" id="BT094531">
    <property type="protein sequence ID" value="ACU18846.1"/>
    <property type="molecule type" value="mRNA"/>
</dbReference>
<dbReference type="PANTHER" id="PTHR45658:SF92">
    <property type="entry name" value="GATA TRANSCRIPTION FACTOR 5"/>
    <property type="match status" value="1"/>
</dbReference>
<evidence type="ECO:0000256" key="7">
    <source>
        <dbReference type="ARBA" id="ARBA00023159"/>
    </source>
</evidence>
<dbReference type="GO" id="GO:0043565">
    <property type="term" value="F:sequence-specific DNA binding"/>
    <property type="evidence" value="ECO:0007669"/>
    <property type="project" value="InterPro"/>
</dbReference>
<dbReference type="GeneID" id="100783966"/>
<dbReference type="Gene3D" id="3.30.50.10">
    <property type="entry name" value="Erythroid Transcription Factor GATA-1, subunit A"/>
    <property type="match status" value="1"/>
</dbReference>
<dbReference type="ExpressionAtlas" id="C6TAJ4">
    <property type="expression patterns" value="baseline and differential"/>
</dbReference>
<evidence type="ECO:0000256" key="5">
    <source>
        <dbReference type="ARBA" id="ARBA00023015"/>
    </source>
</evidence>
<keyword evidence="2" id="KW-0479">Metal-binding</keyword>
<dbReference type="InterPro" id="IPR013088">
    <property type="entry name" value="Znf_NHR/GATA"/>
</dbReference>
<dbReference type="PROSITE" id="PS00344">
    <property type="entry name" value="GATA_ZN_FINGER_1"/>
    <property type="match status" value="1"/>
</dbReference>
<dbReference type="CDD" id="cd00202">
    <property type="entry name" value="ZnF_GATA"/>
    <property type="match status" value="1"/>
</dbReference>
<reference evidence="12" key="1">
    <citation type="submission" date="2009-08" db="EMBL/GenBank/DDBJ databases">
        <authorList>
            <person name="Cheung F."/>
            <person name="Xiao Y."/>
            <person name="Chan A."/>
            <person name="Moskal W."/>
            <person name="Town C.D."/>
        </authorList>
    </citation>
    <scope>NUCLEOTIDE SEQUENCE</scope>
</reference>
<evidence type="ECO:0000256" key="1">
    <source>
        <dbReference type="ARBA" id="ARBA00005694"/>
    </source>
</evidence>
<evidence type="ECO:0000313" key="12">
    <source>
        <dbReference type="EMBL" id="ACU18846.1"/>
    </source>
</evidence>
<evidence type="ECO:0000256" key="3">
    <source>
        <dbReference type="ARBA" id="ARBA00022771"/>
    </source>
</evidence>
<dbReference type="GO" id="GO:0006355">
    <property type="term" value="P:regulation of DNA-templated transcription"/>
    <property type="evidence" value="ECO:0007669"/>
    <property type="project" value="InterPro"/>
</dbReference>
<dbReference type="PANTHER" id="PTHR45658">
    <property type="entry name" value="GATA TRANSCRIPTION FACTOR"/>
    <property type="match status" value="1"/>
</dbReference>
<keyword evidence="9" id="KW-0539">Nucleus</keyword>
<dbReference type="PROSITE" id="PS50114">
    <property type="entry name" value="GATA_ZN_FINGER_2"/>
    <property type="match status" value="1"/>
</dbReference>
<proteinExistence type="evidence at transcript level"/>
<keyword evidence="5" id="KW-0805">Transcription regulation</keyword>
<keyword evidence="6" id="KW-0238">DNA-binding</keyword>
<organism evidence="12">
    <name type="scientific">Glycine max</name>
    <name type="common">Soybean</name>
    <name type="synonym">Glycine hispida</name>
    <dbReference type="NCBI Taxonomy" id="3847"/>
    <lineage>
        <taxon>Eukaryota</taxon>
        <taxon>Viridiplantae</taxon>
        <taxon>Streptophyta</taxon>
        <taxon>Embryophyta</taxon>
        <taxon>Tracheophyta</taxon>
        <taxon>Spermatophyta</taxon>
        <taxon>Magnoliopsida</taxon>
        <taxon>eudicotyledons</taxon>
        <taxon>Gunneridae</taxon>
        <taxon>Pentapetalae</taxon>
        <taxon>rosids</taxon>
        <taxon>fabids</taxon>
        <taxon>Fabales</taxon>
        <taxon>Fabaceae</taxon>
        <taxon>Papilionoideae</taxon>
        <taxon>50 kb inversion clade</taxon>
        <taxon>NPAAA clade</taxon>
        <taxon>indigoferoid/millettioid clade</taxon>
        <taxon>Phaseoleae</taxon>
        <taxon>Glycine</taxon>
        <taxon>Glycine subgen. Soja</taxon>
    </lineage>
</organism>
<comment type="similarity">
    <text evidence="1">Belongs to the type IV zinc-finger family. Class A subfamily.</text>
</comment>
<dbReference type="FunFam" id="3.30.50.10:FF:000018">
    <property type="entry name" value="GATA transcription factor"/>
    <property type="match status" value="1"/>
</dbReference>
<evidence type="ECO:0000256" key="2">
    <source>
        <dbReference type="ARBA" id="ARBA00022723"/>
    </source>
</evidence>
<name>C6TAJ4_SOYBN</name>
<dbReference type="RefSeq" id="NP_001242253.2">
    <property type="nucleotide sequence ID" value="NM_001255324.2"/>
</dbReference>
<keyword evidence="3 10" id="KW-0863">Zinc-finger</keyword>
<sequence length="352" mass="39499">MLYQTPYPQPFQFHHPLPSSFSPLLAVPTTPPPLYLPFPQAEKEMECVEAALKSNYRKEMTLKLSPRTFTEEVSVQNGTTCDDFFVNDLLDFSHVEEEPEQQEDTPCVSLQHENPSHEPCTFKDDYASVPTSELSVLADDLADLEWLSHFVEDSFSEFSAAFPTVTENPTACLKEAEPEPEIPVFPFKTPVQTKARSKRTRNGLRVWPFGSPSFTDSSSSSTTSSFSFFSPSSPLLIYTQSLDHLCSEPNTKKMKKKPSSDTLAPRRCSHCGVQKTPQWRTGPLGPKTLCNACGVRFKSGRLLPEYRPACSPTFSSELHSNHHRKVLEMRQKKETVSVDETGFAPAHVVPSF</sequence>
<accession>C6TAJ4</accession>
<evidence type="ECO:0000256" key="10">
    <source>
        <dbReference type="PROSITE-ProRule" id="PRU00094"/>
    </source>
</evidence>
<keyword evidence="8" id="KW-0804">Transcription</keyword>
<feature type="domain" description="GATA-type" evidence="11">
    <location>
        <begin position="262"/>
        <end position="298"/>
    </location>
</feature>
<dbReference type="SUPFAM" id="SSF57716">
    <property type="entry name" value="Glucocorticoid receptor-like (DNA-binding domain)"/>
    <property type="match status" value="1"/>
</dbReference>